<dbReference type="GO" id="GO:0009897">
    <property type="term" value="C:external side of plasma membrane"/>
    <property type="evidence" value="ECO:0007669"/>
    <property type="project" value="TreeGrafter"/>
</dbReference>
<reference evidence="3" key="2">
    <citation type="submission" date="2015-11" db="EMBL/GenBank/DDBJ databases">
        <authorList>
            <person name="Zhang Y."/>
            <person name="Guo Z."/>
        </authorList>
    </citation>
    <scope>NUCLEOTIDE SEQUENCE</scope>
</reference>
<evidence type="ECO:0000313" key="4">
    <source>
        <dbReference type="Proteomes" id="UP000017246"/>
    </source>
</evidence>
<organism evidence="3 4">
    <name type="scientific">Echinococcus multilocularis</name>
    <name type="common">Fox tapeworm</name>
    <dbReference type="NCBI Taxonomy" id="6211"/>
    <lineage>
        <taxon>Eukaryota</taxon>
        <taxon>Metazoa</taxon>
        <taxon>Spiralia</taxon>
        <taxon>Lophotrochozoa</taxon>
        <taxon>Platyhelminthes</taxon>
        <taxon>Cestoda</taxon>
        <taxon>Eucestoda</taxon>
        <taxon>Cyclophyllidea</taxon>
        <taxon>Taeniidae</taxon>
        <taxon>Echinococcus</taxon>
    </lineage>
</organism>
<evidence type="ECO:0000313" key="3">
    <source>
        <dbReference type="EMBL" id="CDI96500.1"/>
    </source>
</evidence>
<protein>
    <submittedName>
        <fullName evidence="3">Dynamin associated protein</fullName>
    </submittedName>
</protein>
<keyword evidence="1" id="KW-0472">Membrane</keyword>
<name>A0A087VWC9_ECHMU</name>
<sequence length="87" mass="9658">MGSSITVSFSLAENVASPGDEEANPSLESINVGPEVDPEYAVWFQLTFWFVVVFASVVWVVCCWLWNMDPGRDGIIYRLSVGKPKSE</sequence>
<dbReference type="GO" id="GO:0038023">
    <property type="term" value="F:signaling receptor activity"/>
    <property type="evidence" value="ECO:0007669"/>
    <property type="project" value="InterPro"/>
</dbReference>
<proteinExistence type="predicted"/>
<dbReference type="Pfam" id="PF07850">
    <property type="entry name" value="Renin_r"/>
    <property type="match status" value="1"/>
</dbReference>
<feature type="transmembrane region" description="Helical" evidence="1">
    <location>
        <begin position="42"/>
        <end position="66"/>
    </location>
</feature>
<dbReference type="InterPro" id="IPR012493">
    <property type="entry name" value="Renin_rcpt"/>
</dbReference>
<keyword evidence="1" id="KW-0812">Transmembrane</keyword>
<evidence type="ECO:0000259" key="2">
    <source>
        <dbReference type="Pfam" id="PF07850"/>
    </source>
</evidence>
<dbReference type="PANTHER" id="PTHR13351">
    <property type="entry name" value="RENIN RECEPTOR"/>
    <property type="match status" value="1"/>
</dbReference>
<dbReference type="PANTHER" id="PTHR13351:SF1">
    <property type="entry name" value="RENIN RECEPTOR"/>
    <property type="match status" value="1"/>
</dbReference>
<keyword evidence="1" id="KW-1133">Transmembrane helix</keyword>
<keyword evidence="4" id="KW-1185">Reference proteome</keyword>
<dbReference type="AlphaFoldDB" id="A0A087VWC9"/>
<dbReference type="InterPro" id="IPR056780">
    <property type="entry name" value="Renin_r_C"/>
</dbReference>
<accession>A0A087VWC9</accession>
<dbReference type="EMBL" id="LN902764">
    <property type="protein sequence ID" value="CDI96500.1"/>
    <property type="molecule type" value="Genomic_DNA"/>
</dbReference>
<feature type="domain" description="Renin receptor-like C-terminal transmembrane spanning segment" evidence="2">
    <location>
        <begin position="24"/>
        <end position="81"/>
    </location>
</feature>
<reference evidence="3" key="1">
    <citation type="journal article" date="2013" name="Nature">
        <title>The genomes of four tapeworm species reveal adaptations to parasitism.</title>
        <authorList>
            <person name="Tsai I.J."/>
            <person name="Zarowiecki M."/>
            <person name="Holroyd N."/>
            <person name="Garciarrubio A."/>
            <person name="Sanchez-Flores A."/>
            <person name="Brooks K.L."/>
            <person name="Tracey A."/>
            <person name="Bobes R.J."/>
            <person name="Fragoso G."/>
            <person name="Sciutto E."/>
            <person name="Aslett M."/>
            <person name="Beasley H."/>
            <person name="Bennett H.M."/>
            <person name="Cai J."/>
            <person name="Camicia F."/>
            <person name="Clark R."/>
            <person name="Cucher M."/>
            <person name="De Silva N."/>
            <person name="Day T.A."/>
            <person name="Deplazes P."/>
            <person name="Estrada K."/>
            <person name="Fernandez C."/>
            <person name="Holland P.W."/>
            <person name="Hou J."/>
            <person name="Hu S."/>
            <person name="Huckvale T."/>
            <person name="Hung S.S."/>
            <person name="Kamenetzky L."/>
            <person name="Keane J.A."/>
            <person name="Kiss F."/>
            <person name="Koziol U."/>
            <person name="Lambert O."/>
            <person name="Liu K."/>
            <person name="Luo X."/>
            <person name="Luo Y."/>
            <person name="Macchiaroli N."/>
            <person name="Nichol S."/>
            <person name="Paps J."/>
            <person name="Parkinson J."/>
            <person name="Pouchkina-Stantcheva N."/>
            <person name="Riddiford N."/>
            <person name="Rosenzvit M."/>
            <person name="Salinas G."/>
            <person name="Wasmuth J.D."/>
            <person name="Zamanian M."/>
            <person name="Zheng Y."/>
            <person name="Cai X."/>
            <person name="Soberon X."/>
            <person name="Olson P.D."/>
            <person name="Laclette J.P."/>
            <person name="Brehm K."/>
            <person name="Berriman M."/>
            <person name="Garciarrubio A."/>
            <person name="Bobes R.J."/>
            <person name="Fragoso G."/>
            <person name="Sanchez-Flores A."/>
            <person name="Estrada K."/>
            <person name="Cevallos M.A."/>
            <person name="Morett E."/>
            <person name="Gonzalez V."/>
            <person name="Portillo T."/>
            <person name="Ochoa-Leyva A."/>
            <person name="Jose M.V."/>
            <person name="Sciutto E."/>
            <person name="Landa A."/>
            <person name="Jimenez L."/>
            <person name="Valdes V."/>
            <person name="Carrero J.C."/>
            <person name="Larralde C."/>
            <person name="Morales-Montor J."/>
            <person name="Limon-Lason J."/>
            <person name="Soberon X."/>
            <person name="Laclette J.P."/>
        </authorList>
    </citation>
    <scope>NUCLEOTIDE SEQUENCE [LARGE SCALE GENOMIC DNA]</scope>
</reference>
<dbReference type="OrthoDB" id="7866065at2759"/>
<gene>
    <name evidence="3" type="ORF">EmuJ_000007500</name>
</gene>
<evidence type="ECO:0000256" key="1">
    <source>
        <dbReference type="SAM" id="Phobius"/>
    </source>
</evidence>
<dbReference type="Proteomes" id="UP000017246">
    <property type="component" value="Unassembled WGS sequence"/>
</dbReference>